<dbReference type="Pfam" id="PF01408">
    <property type="entry name" value="GFO_IDH_MocA"/>
    <property type="match status" value="1"/>
</dbReference>
<evidence type="ECO:0000313" key="7">
    <source>
        <dbReference type="Proteomes" id="UP001275084"/>
    </source>
</evidence>
<evidence type="ECO:0000256" key="3">
    <source>
        <dbReference type="SAM" id="MobiDB-lite"/>
    </source>
</evidence>
<evidence type="ECO:0000259" key="4">
    <source>
        <dbReference type="Pfam" id="PF01408"/>
    </source>
</evidence>
<evidence type="ECO:0000259" key="5">
    <source>
        <dbReference type="Pfam" id="PF22725"/>
    </source>
</evidence>
<organism evidence="6 7">
    <name type="scientific">Lasiosphaeria hispida</name>
    <dbReference type="NCBI Taxonomy" id="260671"/>
    <lineage>
        <taxon>Eukaryota</taxon>
        <taxon>Fungi</taxon>
        <taxon>Dikarya</taxon>
        <taxon>Ascomycota</taxon>
        <taxon>Pezizomycotina</taxon>
        <taxon>Sordariomycetes</taxon>
        <taxon>Sordariomycetidae</taxon>
        <taxon>Sordariales</taxon>
        <taxon>Lasiosphaeriaceae</taxon>
        <taxon>Lasiosphaeria</taxon>
    </lineage>
</organism>
<reference evidence="6" key="2">
    <citation type="submission" date="2023-06" db="EMBL/GenBank/DDBJ databases">
        <authorList>
            <consortium name="Lawrence Berkeley National Laboratory"/>
            <person name="Haridas S."/>
            <person name="Hensen N."/>
            <person name="Bonometti L."/>
            <person name="Westerberg I."/>
            <person name="Brannstrom I.O."/>
            <person name="Guillou S."/>
            <person name="Cros-Aarteil S."/>
            <person name="Calhoun S."/>
            <person name="Kuo A."/>
            <person name="Mondo S."/>
            <person name="Pangilinan J."/>
            <person name="Riley R."/>
            <person name="Labutti K."/>
            <person name="Andreopoulos B."/>
            <person name="Lipzen A."/>
            <person name="Chen C."/>
            <person name="Yanf M."/>
            <person name="Daum C."/>
            <person name="Ng V."/>
            <person name="Clum A."/>
            <person name="Steindorff A."/>
            <person name="Ohm R."/>
            <person name="Martin F."/>
            <person name="Silar P."/>
            <person name="Natvig D."/>
            <person name="Lalanne C."/>
            <person name="Gautier V."/>
            <person name="Ament-Velasquez S.L."/>
            <person name="Kruys A."/>
            <person name="Hutchinson M.I."/>
            <person name="Powell A.J."/>
            <person name="Barry K."/>
            <person name="Miller A.N."/>
            <person name="Grigoriev I.V."/>
            <person name="Debuchy R."/>
            <person name="Gladieux P."/>
            <person name="Thoren M.H."/>
            <person name="Johannesson H."/>
        </authorList>
    </citation>
    <scope>NUCLEOTIDE SEQUENCE</scope>
    <source>
        <strain evidence="6">CBS 955.72</strain>
    </source>
</reference>
<dbReference type="EMBL" id="JAUIQD010000003">
    <property type="protein sequence ID" value="KAK3356392.1"/>
    <property type="molecule type" value="Genomic_DNA"/>
</dbReference>
<name>A0AAJ0HK59_9PEZI</name>
<protein>
    <recommendedName>
        <fullName evidence="8">Oxidoreductase</fullName>
    </recommendedName>
</protein>
<evidence type="ECO:0000256" key="1">
    <source>
        <dbReference type="ARBA" id="ARBA00010928"/>
    </source>
</evidence>
<sequence length="244" mass="26257">MTSSSSQRSPSPENSAPNDFPTHPTGIQHYTSTDAALAEPAVDVVIVCTPPNTHFALAREALRHGKHVLVGKPFVPTSAEADELAALARHQGLVICVYQNRRWNSDFLTVQKLLSTGSSQSDGSGVLGCLVEFGTHFDRLRLEKPTAWKSTLGMGEGGGVLYDLGTHLLDQVFVLFGMPTTVSAKFVNQREGRLVSGAASLRSRTVCWLFSATKRPGYSSLFASAWPASKLNKCASGFAYAYPP</sequence>
<dbReference type="Proteomes" id="UP001275084">
    <property type="component" value="Unassembled WGS sequence"/>
</dbReference>
<feature type="domain" description="GFO/IDH/MocA-like oxidoreductase" evidence="5">
    <location>
        <begin position="124"/>
        <end position="192"/>
    </location>
</feature>
<accession>A0AAJ0HK59</accession>
<evidence type="ECO:0008006" key="8">
    <source>
        <dbReference type="Google" id="ProtNLM"/>
    </source>
</evidence>
<evidence type="ECO:0000256" key="2">
    <source>
        <dbReference type="ARBA" id="ARBA00023002"/>
    </source>
</evidence>
<gene>
    <name evidence="6" type="ORF">B0T25DRAFT_565761</name>
</gene>
<dbReference type="InterPro" id="IPR051317">
    <property type="entry name" value="Gfo/Idh/MocA_oxidoreduct"/>
</dbReference>
<comment type="caution">
    <text evidence="6">The sequence shown here is derived from an EMBL/GenBank/DDBJ whole genome shotgun (WGS) entry which is preliminary data.</text>
</comment>
<dbReference type="AlphaFoldDB" id="A0AAJ0HK59"/>
<dbReference type="InterPro" id="IPR055170">
    <property type="entry name" value="GFO_IDH_MocA-like_dom"/>
</dbReference>
<keyword evidence="2" id="KW-0560">Oxidoreductase</keyword>
<dbReference type="SUPFAM" id="SSF51735">
    <property type="entry name" value="NAD(P)-binding Rossmann-fold domains"/>
    <property type="match status" value="1"/>
</dbReference>
<dbReference type="Gene3D" id="3.40.50.720">
    <property type="entry name" value="NAD(P)-binding Rossmann-like Domain"/>
    <property type="match status" value="1"/>
</dbReference>
<dbReference type="GO" id="GO:0000166">
    <property type="term" value="F:nucleotide binding"/>
    <property type="evidence" value="ECO:0007669"/>
    <property type="project" value="InterPro"/>
</dbReference>
<proteinExistence type="inferred from homology"/>
<comment type="similarity">
    <text evidence="1">Belongs to the Gfo/Idh/MocA family.</text>
</comment>
<feature type="compositionally biased region" description="Low complexity" evidence="3">
    <location>
        <begin position="1"/>
        <end position="15"/>
    </location>
</feature>
<dbReference type="GO" id="GO:0016491">
    <property type="term" value="F:oxidoreductase activity"/>
    <property type="evidence" value="ECO:0007669"/>
    <property type="project" value="UniProtKB-KW"/>
</dbReference>
<feature type="domain" description="Gfo/Idh/MocA-like oxidoreductase N-terminal" evidence="4">
    <location>
        <begin position="24"/>
        <end position="97"/>
    </location>
</feature>
<feature type="region of interest" description="Disordered" evidence="3">
    <location>
        <begin position="1"/>
        <end position="28"/>
    </location>
</feature>
<dbReference type="Pfam" id="PF22725">
    <property type="entry name" value="GFO_IDH_MocA_C3"/>
    <property type="match status" value="1"/>
</dbReference>
<dbReference type="Gene3D" id="3.30.360.10">
    <property type="entry name" value="Dihydrodipicolinate Reductase, domain 2"/>
    <property type="match status" value="1"/>
</dbReference>
<dbReference type="PANTHER" id="PTHR43708">
    <property type="entry name" value="CONSERVED EXPRESSED OXIDOREDUCTASE (EUROFUNG)"/>
    <property type="match status" value="1"/>
</dbReference>
<dbReference type="InterPro" id="IPR036291">
    <property type="entry name" value="NAD(P)-bd_dom_sf"/>
</dbReference>
<keyword evidence="7" id="KW-1185">Reference proteome</keyword>
<dbReference type="PANTHER" id="PTHR43708:SF5">
    <property type="entry name" value="CONSERVED EXPRESSED OXIDOREDUCTASE (EUROFUNG)-RELATED"/>
    <property type="match status" value="1"/>
</dbReference>
<reference evidence="6" key="1">
    <citation type="journal article" date="2023" name="Mol. Phylogenet. Evol.">
        <title>Genome-scale phylogeny and comparative genomics of the fungal order Sordariales.</title>
        <authorList>
            <person name="Hensen N."/>
            <person name="Bonometti L."/>
            <person name="Westerberg I."/>
            <person name="Brannstrom I.O."/>
            <person name="Guillou S."/>
            <person name="Cros-Aarteil S."/>
            <person name="Calhoun S."/>
            <person name="Haridas S."/>
            <person name="Kuo A."/>
            <person name="Mondo S."/>
            <person name="Pangilinan J."/>
            <person name="Riley R."/>
            <person name="LaButti K."/>
            <person name="Andreopoulos B."/>
            <person name="Lipzen A."/>
            <person name="Chen C."/>
            <person name="Yan M."/>
            <person name="Daum C."/>
            <person name="Ng V."/>
            <person name="Clum A."/>
            <person name="Steindorff A."/>
            <person name="Ohm R.A."/>
            <person name="Martin F."/>
            <person name="Silar P."/>
            <person name="Natvig D.O."/>
            <person name="Lalanne C."/>
            <person name="Gautier V."/>
            <person name="Ament-Velasquez S.L."/>
            <person name="Kruys A."/>
            <person name="Hutchinson M.I."/>
            <person name="Powell A.J."/>
            <person name="Barry K."/>
            <person name="Miller A.N."/>
            <person name="Grigoriev I.V."/>
            <person name="Debuchy R."/>
            <person name="Gladieux P."/>
            <person name="Hiltunen Thoren M."/>
            <person name="Johannesson H."/>
        </authorList>
    </citation>
    <scope>NUCLEOTIDE SEQUENCE</scope>
    <source>
        <strain evidence="6">CBS 955.72</strain>
    </source>
</reference>
<evidence type="ECO:0000313" key="6">
    <source>
        <dbReference type="EMBL" id="KAK3356392.1"/>
    </source>
</evidence>
<dbReference type="InterPro" id="IPR000683">
    <property type="entry name" value="Gfo/Idh/MocA-like_OxRdtase_N"/>
</dbReference>